<comment type="catalytic activity">
    <reaction evidence="4 5">
        <text>L-glutaminyl-[peptide chain release factor] + S-adenosyl-L-methionine = N(5)-methyl-L-glutaminyl-[peptide chain release factor] + S-adenosyl-L-homocysteine + H(+)</text>
        <dbReference type="Rhea" id="RHEA:42896"/>
        <dbReference type="Rhea" id="RHEA-COMP:10271"/>
        <dbReference type="Rhea" id="RHEA-COMP:10272"/>
        <dbReference type="ChEBI" id="CHEBI:15378"/>
        <dbReference type="ChEBI" id="CHEBI:30011"/>
        <dbReference type="ChEBI" id="CHEBI:57856"/>
        <dbReference type="ChEBI" id="CHEBI:59789"/>
        <dbReference type="ChEBI" id="CHEBI:61891"/>
        <dbReference type="EC" id="2.1.1.297"/>
    </reaction>
</comment>
<dbReference type="OrthoDB" id="9800643at2"/>
<dbReference type="InterPro" id="IPR029063">
    <property type="entry name" value="SAM-dependent_MTases_sf"/>
</dbReference>
<feature type="binding site" evidence="5">
    <location>
        <begin position="204"/>
        <end position="207"/>
    </location>
    <ligand>
        <name>substrate</name>
    </ligand>
</feature>
<dbReference type="Pfam" id="PF05175">
    <property type="entry name" value="MTS"/>
    <property type="match status" value="1"/>
</dbReference>
<keyword evidence="9" id="KW-1185">Reference proteome</keyword>
<dbReference type="GO" id="GO:0032259">
    <property type="term" value="P:methylation"/>
    <property type="evidence" value="ECO:0007669"/>
    <property type="project" value="UniProtKB-KW"/>
</dbReference>
<keyword evidence="2 5" id="KW-0808">Transferase</keyword>
<dbReference type="AlphaFoldDB" id="A0A1W9ZT19"/>
<evidence type="ECO:0000259" key="7">
    <source>
        <dbReference type="Pfam" id="PF17827"/>
    </source>
</evidence>
<dbReference type="InterPro" id="IPR050320">
    <property type="entry name" value="N5-glutamine_MTase"/>
</dbReference>
<dbReference type="EMBL" id="MVHG01000001">
    <property type="protein sequence ID" value="ORA20921.1"/>
    <property type="molecule type" value="Genomic_DNA"/>
</dbReference>
<evidence type="ECO:0000256" key="2">
    <source>
        <dbReference type="ARBA" id="ARBA00022679"/>
    </source>
</evidence>
<dbReference type="PROSITE" id="PS00092">
    <property type="entry name" value="N6_MTASE"/>
    <property type="match status" value="1"/>
</dbReference>
<dbReference type="GO" id="GO:0003676">
    <property type="term" value="F:nucleic acid binding"/>
    <property type="evidence" value="ECO:0007669"/>
    <property type="project" value="InterPro"/>
</dbReference>
<dbReference type="CDD" id="cd02440">
    <property type="entry name" value="AdoMet_MTases"/>
    <property type="match status" value="1"/>
</dbReference>
<comment type="function">
    <text evidence="5">Methylates the class 1 translation termination release factors RF1/PrfA and RF2/PrfB on the glutamine residue of the universally conserved GGQ motif.</text>
</comment>
<reference evidence="8 9" key="1">
    <citation type="submission" date="2016-12" db="EMBL/GenBank/DDBJ databases">
        <title>The new phylogeny of genus Mycobacterium.</title>
        <authorList>
            <person name="Tortoli E."/>
            <person name="Trovato A."/>
            <person name="Cirillo D.M."/>
        </authorList>
    </citation>
    <scope>NUCLEOTIDE SEQUENCE [LARGE SCALE GENOMIC DNA]</scope>
    <source>
        <strain evidence="8 9">DSM 45069</strain>
    </source>
</reference>
<sequence>MRRGHAPLAGESGTIQLSLRRAIDDAAATLAEAGIDSARWDAEQLAAHLAGTDRGRLPLLELPGADFLRRYRDVVAARSRRVPLQHLLGTAAFGPALLHVGPGVFIPRPETEALLEWAMAQQLTPRPVIVDLCTGSGALAVALAHHRPGARIVAVDNSEAALAYARRNVRGTGVELVRADVTELAGDPGLLAEFDGRVDMVVTNPPYVPDDAVLDPEVAQHDPPAAVFGGPDGMAVIAPLLRVAGRWLRPGGLIGVEHDDTASAQTVELFDRTGAFDDIQARRDLTGRPRFVTARRRAAMRRGHLPLAGESGAID</sequence>
<feature type="domain" description="Methyltransferase small" evidence="6">
    <location>
        <begin position="122"/>
        <end position="211"/>
    </location>
</feature>
<evidence type="ECO:0000256" key="5">
    <source>
        <dbReference type="HAMAP-Rule" id="MF_02126"/>
    </source>
</evidence>
<keyword evidence="1 5" id="KW-0489">Methyltransferase</keyword>
<dbReference type="SUPFAM" id="SSF53335">
    <property type="entry name" value="S-adenosyl-L-methionine-dependent methyltransferases"/>
    <property type="match status" value="1"/>
</dbReference>
<dbReference type="Gene3D" id="1.10.8.10">
    <property type="entry name" value="DNA helicase RuvA subunit, C-terminal domain"/>
    <property type="match status" value="1"/>
</dbReference>
<dbReference type="InterPro" id="IPR019874">
    <property type="entry name" value="RF_methyltr_PrmC"/>
</dbReference>
<dbReference type="InterPro" id="IPR002052">
    <property type="entry name" value="DNA_methylase_N6_adenine_CS"/>
</dbReference>
<evidence type="ECO:0000313" key="8">
    <source>
        <dbReference type="EMBL" id="ORA20921.1"/>
    </source>
</evidence>
<keyword evidence="3 5" id="KW-0949">S-adenosyl-L-methionine</keyword>
<evidence type="ECO:0000313" key="9">
    <source>
        <dbReference type="Proteomes" id="UP000192707"/>
    </source>
</evidence>
<dbReference type="InterPro" id="IPR007848">
    <property type="entry name" value="Small_mtfrase_dom"/>
</dbReference>
<feature type="binding site" evidence="5">
    <location>
        <position position="156"/>
    </location>
    <ligand>
        <name>S-adenosyl-L-methionine</name>
        <dbReference type="ChEBI" id="CHEBI:59789"/>
    </ligand>
</feature>
<dbReference type="PANTHER" id="PTHR18895">
    <property type="entry name" value="HEMK METHYLTRANSFERASE"/>
    <property type="match status" value="1"/>
</dbReference>
<evidence type="ECO:0000256" key="1">
    <source>
        <dbReference type="ARBA" id="ARBA00022603"/>
    </source>
</evidence>
<comment type="caution">
    <text evidence="5">Lacks conserved residue(s) required for the propagation of feature annotation.</text>
</comment>
<name>A0A1W9ZT19_MYCAI</name>
<dbReference type="NCBIfam" id="TIGR03534">
    <property type="entry name" value="RF_mod_PrmC"/>
    <property type="match status" value="1"/>
</dbReference>
<dbReference type="HAMAP" id="MF_02126">
    <property type="entry name" value="RF_methyltr_PrmC"/>
    <property type="match status" value="1"/>
</dbReference>
<organism evidence="8 9">
    <name type="scientific">Mycobacterium arosiense ATCC BAA-1401 = DSM 45069</name>
    <dbReference type="NCBI Taxonomy" id="1265311"/>
    <lineage>
        <taxon>Bacteria</taxon>
        <taxon>Bacillati</taxon>
        <taxon>Actinomycetota</taxon>
        <taxon>Actinomycetes</taxon>
        <taxon>Mycobacteriales</taxon>
        <taxon>Mycobacteriaceae</taxon>
        <taxon>Mycobacterium</taxon>
        <taxon>Mycobacterium avium complex (MAC)</taxon>
    </lineage>
</organism>
<gene>
    <name evidence="5" type="primary">prmC</name>
    <name evidence="8" type="ORF">BST14_00170</name>
</gene>
<dbReference type="EC" id="2.1.1.297" evidence="5"/>
<dbReference type="Gene3D" id="3.40.50.150">
    <property type="entry name" value="Vaccinia Virus protein VP39"/>
    <property type="match status" value="1"/>
</dbReference>
<accession>A0A1W9ZT19</accession>
<dbReference type="GO" id="GO:0102559">
    <property type="term" value="F:peptide chain release factor N(5)-glutamine methyltransferase activity"/>
    <property type="evidence" value="ECO:0007669"/>
    <property type="project" value="UniProtKB-EC"/>
</dbReference>
<evidence type="ECO:0000256" key="3">
    <source>
        <dbReference type="ARBA" id="ARBA00022691"/>
    </source>
</evidence>
<dbReference type="Proteomes" id="UP000192707">
    <property type="component" value="Unassembled WGS sequence"/>
</dbReference>
<comment type="similarity">
    <text evidence="5">Belongs to the protein N5-glutamine methyltransferase family. PrmC subfamily.</text>
</comment>
<comment type="caution">
    <text evidence="8">The sequence shown here is derived from an EMBL/GenBank/DDBJ whole genome shotgun (WGS) entry which is preliminary data.</text>
</comment>
<evidence type="ECO:0000256" key="4">
    <source>
        <dbReference type="ARBA" id="ARBA00048391"/>
    </source>
</evidence>
<proteinExistence type="inferred from homology"/>
<dbReference type="PANTHER" id="PTHR18895:SF74">
    <property type="entry name" value="MTRF1L RELEASE FACTOR GLUTAMINE METHYLTRANSFERASE"/>
    <property type="match status" value="1"/>
</dbReference>
<feature type="domain" description="Release factor glutamine methyltransferase N-terminal" evidence="7">
    <location>
        <begin position="22"/>
        <end position="89"/>
    </location>
</feature>
<dbReference type="Pfam" id="PF17827">
    <property type="entry name" value="PrmC_N"/>
    <property type="match status" value="1"/>
</dbReference>
<dbReference type="InterPro" id="IPR040758">
    <property type="entry name" value="PrmC_N"/>
</dbReference>
<evidence type="ECO:0000259" key="6">
    <source>
        <dbReference type="Pfam" id="PF05175"/>
    </source>
</evidence>
<protein>
    <recommendedName>
        <fullName evidence="5">Release factor glutamine methyltransferase</fullName>
        <shortName evidence="5">RF MTase</shortName>
        <ecNumber evidence="5">2.1.1.297</ecNumber>
    </recommendedName>
    <alternativeName>
        <fullName evidence="5">N5-glutamine methyltransferase PrmC</fullName>
    </alternativeName>
    <alternativeName>
        <fullName evidence="5">Protein-(glutamine-N5) MTase PrmC</fullName>
    </alternativeName>
    <alternativeName>
        <fullName evidence="5">Protein-glutamine N-methyltransferase PrmC</fullName>
    </alternativeName>
</protein>
<dbReference type="InterPro" id="IPR004556">
    <property type="entry name" value="HemK-like"/>
</dbReference>
<feature type="binding site" evidence="5">
    <location>
        <position position="204"/>
    </location>
    <ligand>
        <name>S-adenosyl-L-methionine</name>
        <dbReference type="ChEBI" id="CHEBI:59789"/>
    </ligand>
</feature>
<dbReference type="NCBIfam" id="TIGR00536">
    <property type="entry name" value="hemK_fam"/>
    <property type="match status" value="1"/>
</dbReference>